<evidence type="ECO:0000256" key="1">
    <source>
        <dbReference type="ARBA" id="ARBA00004651"/>
    </source>
</evidence>
<evidence type="ECO:0000256" key="7">
    <source>
        <dbReference type="ARBA" id="ARBA00023136"/>
    </source>
</evidence>
<name>A0ABN9MPX8_9NEOB</name>
<keyword evidence="14" id="KW-1185">Reference proteome</keyword>
<feature type="transmembrane region" description="Helical" evidence="11">
    <location>
        <begin position="305"/>
        <end position="329"/>
    </location>
</feature>
<accession>A0ABN9MPX8</accession>
<feature type="transmembrane region" description="Helical" evidence="11">
    <location>
        <begin position="349"/>
        <end position="368"/>
    </location>
</feature>
<evidence type="ECO:0000256" key="5">
    <source>
        <dbReference type="ARBA" id="ARBA00022989"/>
    </source>
</evidence>
<evidence type="ECO:0000313" key="14">
    <source>
        <dbReference type="Proteomes" id="UP001176940"/>
    </source>
</evidence>
<gene>
    <name evidence="13" type="ORF">RIMI_LOCUS23450295</name>
</gene>
<evidence type="ECO:0000256" key="11">
    <source>
        <dbReference type="SAM" id="Phobius"/>
    </source>
</evidence>
<dbReference type="PRINTS" id="PR00248">
    <property type="entry name" value="GPCRMGR"/>
</dbReference>
<dbReference type="InterPro" id="IPR004073">
    <property type="entry name" value="GPCR_3_vmron_rcpt_2"/>
</dbReference>
<dbReference type="InterPro" id="IPR000068">
    <property type="entry name" value="GPCR_3_Ca_sens_rcpt-rel"/>
</dbReference>
<protein>
    <recommendedName>
        <fullName evidence="12">G-protein coupled receptors family 3 profile domain-containing protein</fullName>
    </recommendedName>
</protein>
<evidence type="ECO:0000256" key="3">
    <source>
        <dbReference type="ARBA" id="ARBA00022692"/>
    </source>
</evidence>
<feature type="transmembrane region" description="Helical" evidence="11">
    <location>
        <begin position="394"/>
        <end position="417"/>
    </location>
</feature>
<reference evidence="13" key="1">
    <citation type="submission" date="2023-07" db="EMBL/GenBank/DDBJ databases">
        <authorList>
            <person name="Stuckert A."/>
        </authorList>
    </citation>
    <scope>NUCLEOTIDE SEQUENCE</scope>
</reference>
<dbReference type="PRINTS" id="PR01535">
    <property type="entry name" value="VOMERONASL2R"/>
</dbReference>
<evidence type="ECO:0000259" key="12">
    <source>
        <dbReference type="PROSITE" id="PS50259"/>
    </source>
</evidence>
<feature type="region of interest" description="Disordered" evidence="10">
    <location>
        <begin position="76"/>
        <end position="106"/>
    </location>
</feature>
<keyword evidence="7 11" id="KW-0472">Membrane</keyword>
<dbReference type="InterPro" id="IPR000337">
    <property type="entry name" value="GPCR_3"/>
</dbReference>
<dbReference type="PANTHER" id="PTHR24061">
    <property type="entry name" value="CALCIUM-SENSING RECEPTOR-RELATED"/>
    <property type="match status" value="1"/>
</dbReference>
<dbReference type="EMBL" id="CAUEEQ010079702">
    <property type="protein sequence ID" value="CAJ0968821.1"/>
    <property type="molecule type" value="Genomic_DNA"/>
</dbReference>
<keyword evidence="3 11" id="KW-0812">Transmembrane</keyword>
<feature type="domain" description="G-protein coupled receptors family 3 profile" evidence="12">
    <location>
        <begin position="235"/>
        <end position="499"/>
    </location>
</feature>
<sequence length="500" mass="55342">MFTLVTSVKVKKTNTTYLPSDVCPPALCFSALAVSAVQPESRAAAVLTARAEKHSAGGQTSEGKFICDQARKKNDPSFDFTEPTPPASSSSTRYDNIAKRRDSRNTVSVRKTDVPLTKPAFTKTNNVAPKVMDSNHNLNLPVFFINDSLIQWKTINNEKPKSQCTKSCLPGSRKVPGNTIYFCCYGCIPCSEGEISNTSDNENCRRCPDHERPNDNKTQCVPKLLEFLSYSDHVISLIALLGSISLLTVTAVILGIFIRYQGTPIVRANNKNMSFVLLISIMLSFLCVFLFLGRPVDSTCILRQICTGLLLSVSISSLLAKTIMVYMAFEATKPGSVWRTWTGVKLPNCVLLICTSVQVVICMSWVTLCPPFQELDTHSYTEKIIVQCNEGSDLWFYSVLGYMGILAAVSFITAFLARTLPDSFNEAKYITFSMLVFCSVWIAMIPAYLSTRGKYTVAVEIFAILTSNAGLLGCIFFPKCYIILCRPEQNTKSYIMSRTA</sequence>
<dbReference type="PROSITE" id="PS50259">
    <property type="entry name" value="G_PROTEIN_RECEP_F3_4"/>
    <property type="match status" value="1"/>
</dbReference>
<dbReference type="Gene3D" id="2.10.50.30">
    <property type="entry name" value="GPCR, family 3, nine cysteines domain"/>
    <property type="match status" value="1"/>
</dbReference>
<evidence type="ECO:0000256" key="6">
    <source>
        <dbReference type="ARBA" id="ARBA00023040"/>
    </source>
</evidence>
<dbReference type="InterPro" id="IPR017979">
    <property type="entry name" value="GPCR_3_CS"/>
</dbReference>
<keyword evidence="4" id="KW-0732">Signal</keyword>
<dbReference type="InterPro" id="IPR017978">
    <property type="entry name" value="GPCR_3_C"/>
</dbReference>
<dbReference type="Proteomes" id="UP001176940">
    <property type="component" value="Unassembled WGS sequence"/>
</dbReference>
<dbReference type="Pfam" id="PF07562">
    <property type="entry name" value="NCD3G"/>
    <property type="match status" value="1"/>
</dbReference>
<keyword evidence="5 11" id="KW-1133">Transmembrane helix</keyword>
<proteinExistence type="predicted"/>
<keyword evidence="6" id="KW-0297">G-protein coupled receptor</keyword>
<dbReference type="InterPro" id="IPR038550">
    <property type="entry name" value="GPCR_3_9-Cys_sf"/>
</dbReference>
<evidence type="ECO:0000256" key="10">
    <source>
        <dbReference type="SAM" id="MobiDB-lite"/>
    </source>
</evidence>
<organism evidence="13 14">
    <name type="scientific">Ranitomeya imitator</name>
    <name type="common">mimic poison frog</name>
    <dbReference type="NCBI Taxonomy" id="111125"/>
    <lineage>
        <taxon>Eukaryota</taxon>
        <taxon>Metazoa</taxon>
        <taxon>Chordata</taxon>
        <taxon>Craniata</taxon>
        <taxon>Vertebrata</taxon>
        <taxon>Euteleostomi</taxon>
        <taxon>Amphibia</taxon>
        <taxon>Batrachia</taxon>
        <taxon>Anura</taxon>
        <taxon>Neobatrachia</taxon>
        <taxon>Hyloidea</taxon>
        <taxon>Dendrobatidae</taxon>
        <taxon>Dendrobatinae</taxon>
        <taxon>Ranitomeya</taxon>
    </lineage>
</organism>
<feature type="transmembrane region" description="Helical" evidence="11">
    <location>
        <begin position="461"/>
        <end position="484"/>
    </location>
</feature>
<evidence type="ECO:0000313" key="13">
    <source>
        <dbReference type="EMBL" id="CAJ0968821.1"/>
    </source>
</evidence>
<keyword evidence="9" id="KW-0807">Transducer</keyword>
<keyword evidence="2" id="KW-1003">Cell membrane</keyword>
<evidence type="ECO:0000256" key="9">
    <source>
        <dbReference type="ARBA" id="ARBA00023224"/>
    </source>
</evidence>
<feature type="transmembrane region" description="Helical" evidence="11">
    <location>
        <begin position="272"/>
        <end position="293"/>
    </location>
</feature>
<evidence type="ECO:0000256" key="2">
    <source>
        <dbReference type="ARBA" id="ARBA00022475"/>
    </source>
</evidence>
<comment type="subcellular location">
    <subcellularLocation>
        <location evidence="1">Cell membrane</location>
        <topology evidence="1">Multi-pass membrane protein</topology>
    </subcellularLocation>
</comment>
<feature type="transmembrane region" description="Helical" evidence="11">
    <location>
        <begin position="429"/>
        <end position="449"/>
    </location>
</feature>
<evidence type="ECO:0000256" key="4">
    <source>
        <dbReference type="ARBA" id="ARBA00022729"/>
    </source>
</evidence>
<dbReference type="PANTHER" id="PTHR24061:SF588">
    <property type="entry name" value="VOMERONASAL TYPE-2 RECEPTOR 26"/>
    <property type="match status" value="1"/>
</dbReference>
<evidence type="ECO:0000256" key="8">
    <source>
        <dbReference type="ARBA" id="ARBA00023180"/>
    </source>
</evidence>
<feature type="transmembrane region" description="Helical" evidence="11">
    <location>
        <begin position="234"/>
        <end position="260"/>
    </location>
</feature>
<comment type="caution">
    <text evidence="13">The sequence shown here is derived from an EMBL/GenBank/DDBJ whole genome shotgun (WGS) entry which is preliminary data.</text>
</comment>
<keyword evidence="8" id="KW-0325">Glycoprotein</keyword>
<dbReference type="InterPro" id="IPR011500">
    <property type="entry name" value="GPCR_3_9-Cys_dom"/>
</dbReference>
<dbReference type="Pfam" id="PF00003">
    <property type="entry name" value="7tm_3"/>
    <property type="match status" value="1"/>
</dbReference>
<keyword evidence="6" id="KW-0675">Receptor</keyword>
<dbReference type="PROSITE" id="PS00981">
    <property type="entry name" value="G_PROTEIN_RECEP_F3_3"/>
    <property type="match status" value="1"/>
</dbReference>